<name>E4TIV6_CALNY</name>
<dbReference type="EMBL" id="CP002347">
    <property type="protein sequence ID" value="ADR18061.1"/>
    <property type="molecule type" value="Genomic_DNA"/>
</dbReference>
<evidence type="ECO:0000313" key="4">
    <source>
        <dbReference type="EMBL" id="ADR18061.1"/>
    </source>
</evidence>
<dbReference type="HOGENOM" id="CLU_010457_2_0_0"/>
<dbReference type="Proteomes" id="UP000007039">
    <property type="component" value="Chromosome"/>
</dbReference>
<evidence type="ECO:0000259" key="3">
    <source>
        <dbReference type="Pfam" id="PF13600"/>
    </source>
</evidence>
<dbReference type="OrthoDB" id="9777444at2"/>
<dbReference type="Pfam" id="PF13600">
    <property type="entry name" value="DUF4140"/>
    <property type="match status" value="1"/>
</dbReference>
<dbReference type="STRING" id="768670.Calni_0148"/>
<dbReference type="AlphaFoldDB" id="E4TIV6"/>
<sequence length="521" mass="59266" precursor="true">MKKIFFIGIIFVMFAAVSYGGSIELSGKISSITVFSDSALVKKMIDVKVARGENLFSIINLPLMMDDASLKIKPIECTGVKIKDIKIQKTFLNTGQNPRVDQLNKMLNELNDRISLLTNEKNVINSTLEYIKKANANQKLSIQELEGLINFNEKTMSAKLERLVYLDRELEKLELNRSSVLEEINLLKNRNKETKVVQLVIASEKGESLKMEVSYLVRGVSWVSSYEINANSTNEKIAIGHFVNIKQATGEDWTNVDIEVSTARPSSGRLPEIFPIYLEKYLPQFGYKKGGDFLEESVMSKANKSIAFIEPEIKEEATSFLFKVPYKVNIPSDNNFYRFQIAEKENKGEFFYYAIPKMEKSAFLKATVKNSFGYPLLQGNASIYLDGIYVAKVNLNKTMPDEEIEVSLGKDESIKVDRKQLKRFTEYVGFGNKNVKVSYEYIITIQNTKKNGIILNVKDQFPVSRDEMIKVNQIEPTKDRAIISDDGIISWNLSLSPKEKKELSVKYSVEYPKDYKVSGLE</sequence>
<dbReference type="PANTHER" id="PTHR31005">
    <property type="entry name" value="DUF4139 DOMAIN-CONTAINING PROTEIN"/>
    <property type="match status" value="1"/>
</dbReference>
<protein>
    <recommendedName>
        <fullName evidence="6">Mucoidy inhibitor MuiA family protein</fullName>
    </recommendedName>
</protein>
<feature type="coiled-coil region" evidence="1">
    <location>
        <begin position="100"/>
        <end position="127"/>
    </location>
</feature>
<evidence type="ECO:0008006" key="6">
    <source>
        <dbReference type="Google" id="ProtNLM"/>
    </source>
</evidence>
<reference key="1">
    <citation type="submission" date="2010-11" db="EMBL/GenBank/DDBJ databases">
        <title>The complete genome of chromosome of Calditerrivibrio nitroreducens DSM 19672.</title>
        <authorList>
            <consortium name="US DOE Joint Genome Institute (JGI-PGF)"/>
            <person name="Lucas S."/>
            <person name="Copeland A."/>
            <person name="Lapidus A."/>
            <person name="Bruce D."/>
            <person name="Goodwin L."/>
            <person name="Pitluck S."/>
            <person name="Kyrpides N."/>
            <person name="Mavromatis K."/>
            <person name="Ivanova N."/>
            <person name="Mikhailova N."/>
            <person name="Zeytun A."/>
            <person name="Brettin T."/>
            <person name="Detter J.C."/>
            <person name="Tapia R."/>
            <person name="Han C."/>
            <person name="Land M."/>
            <person name="Hauser L."/>
            <person name="Markowitz V."/>
            <person name="Cheng J.-F."/>
            <person name="Hugenholtz P."/>
            <person name="Woyke T."/>
            <person name="Wu D."/>
            <person name="Spring S."/>
            <person name="Schroeder M."/>
            <person name="Brambilla E."/>
            <person name="Klenk H.-P."/>
            <person name="Eisen J.A."/>
        </authorList>
    </citation>
    <scope>NUCLEOTIDE SEQUENCE [LARGE SCALE GENOMIC DNA]</scope>
    <source>
        <strain>DSM 19672</strain>
    </source>
</reference>
<reference evidence="4 5" key="2">
    <citation type="journal article" date="2011" name="Stand. Genomic Sci.">
        <title>Complete genome sequence of Calditerrivibrio nitroreducens type strain (Yu37-1).</title>
        <authorList>
            <person name="Pitluck S."/>
            <person name="Sikorski J."/>
            <person name="Zeytun A."/>
            <person name="Lapidus A."/>
            <person name="Nolan M."/>
            <person name="Lucas S."/>
            <person name="Hammon N."/>
            <person name="Deshpande S."/>
            <person name="Cheng J.F."/>
            <person name="Tapia R."/>
            <person name="Han C."/>
            <person name="Goodwin L."/>
            <person name="Liolios K."/>
            <person name="Pagani I."/>
            <person name="Ivanova N."/>
            <person name="Mavromatis K."/>
            <person name="Pati A."/>
            <person name="Chen A."/>
            <person name="Palaniappan K."/>
            <person name="Hauser L."/>
            <person name="Chang Y.J."/>
            <person name="Jeffries C.D."/>
            <person name="Detter J.C."/>
            <person name="Brambilla E."/>
            <person name="Djao O.D."/>
            <person name="Rohde M."/>
            <person name="Spring S."/>
            <person name="Goker M."/>
            <person name="Woyke T."/>
            <person name="Bristow J."/>
            <person name="Eisen J.A."/>
            <person name="Markowitz V."/>
            <person name="Hugenholtz P."/>
            <person name="Kyrpides N.C."/>
            <person name="Klenk H.P."/>
            <person name="Land M."/>
        </authorList>
    </citation>
    <scope>NUCLEOTIDE SEQUENCE [LARGE SCALE GENOMIC DNA]</scope>
    <source>
        <strain evidence="5">DSM 19672 / NBRC 101217 / Yu37-1</strain>
    </source>
</reference>
<proteinExistence type="predicted"/>
<dbReference type="NCBIfam" id="TIGR02231">
    <property type="entry name" value="mucoidy inhibitor MuiA family protein"/>
    <property type="match status" value="1"/>
</dbReference>
<feature type="coiled-coil region" evidence="1">
    <location>
        <begin position="163"/>
        <end position="190"/>
    </location>
</feature>
<evidence type="ECO:0000256" key="1">
    <source>
        <dbReference type="SAM" id="Coils"/>
    </source>
</evidence>
<dbReference type="InterPro" id="IPR025554">
    <property type="entry name" value="DUF4140"/>
</dbReference>
<keyword evidence="1" id="KW-0175">Coiled coil</keyword>
<dbReference type="PANTHER" id="PTHR31005:SF8">
    <property type="entry name" value="DUF4139 DOMAIN-CONTAINING PROTEIN"/>
    <property type="match status" value="1"/>
</dbReference>
<dbReference type="Pfam" id="PF13598">
    <property type="entry name" value="DUF4139"/>
    <property type="match status" value="1"/>
</dbReference>
<evidence type="ECO:0000259" key="2">
    <source>
        <dbReference type="Pfam" id="PF13598"/>
    </source>
</evidence>
<feature type="domain" description="DUF4140" evidence="3">
    <location>
        <begin position="32"/>
        <end position="130"/>
    </location>
</feature>
<evidence type="ECO:0000313" key="5">
    <source>
        <dbReference type="Proteomes" id="UP000007039"/>
    </source>
</evidence>
<keyword evidence="5" id="KW-1185">Reference proteome</keyword>
<organism evidence="4 5">
    <name type="scientific">Calditerrivibrio nitroreducens (strain DSM 19672 / NBRC 101217 / Yu37-1)</name>
    <dbReference type="NCBI Taxonomy" id="768670"/>
    <lineage>
        <taxon>Bacteria</taxon>
        <taxon>Pseudomonadati</taxon>
        <taxon>Deferribacterota</taxon>
        <taxon>Deferribacteres</taxon>
        <taxon>Deferribacterales</taxon>
        <taxon>Calditerrivibrionaceae</taxon>
    </lineage>
</organism>
<feature type="domain" description="DUF4139" evidence="2">
    <location>
        <begin position="211"/>
        <end position="513"/>
    </location>
</feature>
<gene>
    <name evidence="4" type="ordered locus">Calni_0148</name>
</gene>
<dbReference type="RefSeq" id="WP_013450278.1">
    <property type="nucleotide sequence ID" value="NC_014758.1"/>
</dbReference>
<dbReference type="InterPro" id="IPR037291">
    <property type="entry name" value="DUF4139"/>
</dbReference>
<dbReference type="KEGG" id="cni:Calni_0148"/>
<dbReference type="InterPro" id="IPR011935">
    <property type="entry name" value="CHP02231"/>
</dbReference>
<accession>E4TIV6</accession>
<dbReference type="eggNOG" id="COG5316">
    <property type="taxonomic scope" value="Bacteria"/>
</dbReference>